<proteinExistence type="predicted"/>
<organism evidence="2 3">
    <name type="scientific">Pleurodeles waltl</name>
    <name type="common">Iberian ribbed newt</name>
    <dbReference type="NCBI Taxonomy" id="8319"/>
    <lineage>
        <taxon>Eukaryota</taxon>
        <taxon>Metazoa</taxon>
        <taxon>Chordata</taxon>
        <taxon>Craniata</taxon>
        <taxon>Vertebrata</taxon>
        <taxon>Euteleostomi</taxon>
        <taxon>Amphibia</taxon>
        <taxon>Batrachia</taxon>
        <taxon>Caudata</taxon>
        <taxon>Salamandroidea</taxon>
        <taxon>Salamandridae</taxon>
        <taxon>Pleurodelinae</taxon>
        <taxon>Pleurodeles</taxon>
    </lineage>
</organism>
<keyword evidence="3" id="KW-1185">Reference proteome</keyword>
<reference evidence="2" key="1">
    <citation type="journal article" date="2022" name="bioRxiv">
        <title>Sequencing and chromosome-scale assembly of the giantPleurodeles waltlgenome.</title>
        <authorList>
            <person name="Brown T."/>
            <person name="Elewa A."/>
            <person name="Iarovenko S."/>
            <person name="Subramanian E."/>
            <person name="Araus A.J."/>
            <person name="Petzold A."/>
            <person name="Susuki M."/>
            <person name="Suzuki K.-i.T."/>
            <person name="Hayashi T."/>
            <person name="Toyoda A."/>
            <person name="Oliveira C."/>
            <person name="Osipova E."/>
            <person name="Leigh N.D."/>
            <person name="Simon A."/>
            <person name="Yun M.H."/>
        </authorList>
    </citation>
    <scope>NUCLEOTIDE SEQUENCE</scope>
    <source>
        <strain evidence="2">20211129_DDA</strain>
        <tissue evidence="2">Liver</tissue>
    </source>
</reference>
<dbReference type="AlphaFoldDB" id="A0AAV7NT18"/>
<comment type="caution">
    <text evidence="2">The sequence shown here is derived from an EMBL/GenBank/DDBJ whole genome shotgun (WGS) entry which is preliminary data.</text>
</comment>
<evidence type="ECO:0000313" key="3">
    <source>
        <dbReference type="Proteomes" id="UP001066276"/>
    </source>
</evidence>
<accession>A0AAV7NT18</accession>
<feature type="compositionally biased region" description="Polar residues" evidence="1">
    <location>
        <begin position="26"/>
        <end position="35"/>
    </location>
</feature>
<feature type="compositionally biased region" description="Polar residues" evidence="1">
    <location>
        <begin position="54"/>
        <end position="68"/>
    </location>
</feature>
<evidence type="ECO:0000313" key="2">
    <source>
        <dbReference type="EMBL" id="KAJ1119041.1"/>
    </source>
</evidence>
<evidence type="ECO:0000256" key="1">
    <source>
        <dbReference type="SAM" id="MobiDB-lite"/>
    </source>
</evidence>
<protein>
    <submittedName>
        <fullName evidence="2">Uncharacterized protein</fullName>
    </submittedName>
</protein>
<feature type="region of interest" description="Disordered" evidence="1">
    <location>
        <begin position="1"/>
        <end position="68"/>
    </location>
</feature>
<gene>
    <name evidence="2" type="ORF">NDU88_007227</name>
</gene>
<dbReference type="Proteomes" id="UP001066276">
    <property type="component" value="Chromosome 8"/>
</dbReference>
<dbReference type="EMBL" id="JANPWB010000012">
    <property type="protein sequence ID" value="KAJ1119041.1"/>
    <property type="molecule type" value="Genomic_DNA"/>
</dbReference>
<name>A0AAV7NT18_PLEWA</name>
<sequence>MGASSQHPHLHPSPGPTILLQRKTHSNSLETTSIGLGSKSDDRAKGPFQETPVIANSCNPTPTVTAPSPSRDILLSGSPGDSNATVKLNAKERRTQRRKDRKKRIAGIGAIPDAAPKLTIPDIWASKEVTSPGSPALTIILPKATTPGL</sequence>